<dbReference type="Pfam" id="PF02628">
    <property type="entry name" value="COX15-CtaA"/>
    <property type="match status" value="1"/>
</dbReference>
<feature type="transmembrane region" description="Helical" evidence="12">
    <location>
        <begin position="301"/>
        <end position="323"/>
    </location>
</feature>
<dbReference type="Proteomes" id="UP000037939">
    <property type="component" value="Unassembled WGS sequence"/>
</dbReference>
<dbReference type="PANTHER" id="PTHR35457:SF1">
    <property type="entry name" value="HEME A SYNTHASE"/>
    <property type="match status" value="1"/>
</dbReference>
<sequence length="344" mass="36410">MLSASPAVSPRVRLLLWVAVVWTFCLLMLGAWVRLHDAGLGCPDWPGCYGHLTVPEAPHEIAKASAQFGGTVEPAKGWKEMIHRYAAGGLGLLVLALTVALLRKRTPHSAPVWLVLAPPLVILLQALLGMWTVTLKLMPVVVTAHLMGGMSMLALLTALAARSTLAPMALPAETRSVAWLALALVAVQIVLGGWVSTNYAGLACDGFPACRGSFAPAPGLLDALRPDRALGLTADGNPLTIDHLAAIHWLHRCGALLVTLLVLALVLRLWRDARPFALALLAALVLQVALGVANVELSLPLPLAVAHNGGAALLLLTLITLLARLRRPKEIHGYANAGRAFALR</sequence>
<feature type="transmembrane region" description="Helical" evidence="12">
    <location>
        <begin position="249"/>
        <end position="269"/>
    </location>
</feature>
<evidence type="ECO:0000256" key="6">
    <source>
        <dbReference type="ARBA" id="ARBA00023002"/>
    </source>
</evidence>
<dbReference type="STRING" id="857265.WG78_20480"/>
<accession>A0A0N1JRK0</accession>
<dbReference type="InterPro" id="IPR003780">
    <property type="entry name" value="COX15/CtaA_fam"/>
</dbReference>
<evidence type="ECO:0000256" key="10">
    <source>
        <dbReference type="ARBA" id="ARBA00023157"/>
    </source>
</evidence>
<protein>
    <submittedName>
        <fullName evidence="13">Heme A synthase</fullName>
    </submittedName>
</protein>
<reference evidence="13 14" key="1">
    <citation type="submission" date="2015-07" db="EMBL/GenBank/DDBJ databases">
        <title>Draft genome sequence of the Amantichitinum ursilacus IGB-41, a new chitin-degrading bacterium.</title>
        <authorList>
            <person name="Kirstahler P."/>
            <person name="Guenther M."/>
            <person name="Grumaz C."/>
            <person name="Rupp S."/>
            <person name="Zibek S."/>
            <person name="Sohn K."/>
        </authorList>
    </citation>
    <scope>NUCLEOTIDE SEQUENCE [LARGE SCALE GENOMIC DNA]</scope>
    <source>
        <strain evidence="13 14">IGB-41</strain>
    </source>
</reference>
<comment type="pathway">
    <text evidence="11">Porphyrin-containing compound metabolism.</text>
</comment>
<evidence type="ECO:0000256" key="5">
    <source>
        <dbReference type="ARBA" id="ARBA00022989"/>
    </source>
</evidence>
<comment type="caution">
    <text evidence="13">The sequence shown here is derived from an EMBL/GenBank/DDBJ whole genome shotgun (WGS) entry which is preliminary data.</text>
</comment>
<evidence type="ECO:0000256" key="11">
    <source>
        <dbReference type="ARBA" id="ARBA00023444"/>
    </source>
</evidence>
<dbReference type="GO" id="GO:0046872">
    <property type="term" value="F:metal ion binding"/>
    <property type="evidence" value="ECO:0007669"/>
    <property type="project" value="UniProtKB-KW"/>
</dbReference>
<dbReference type="PANTHER" id="PTHR35457">
    <property type="entry name" value="HEME A SYNTHASE"/>
    <property type="match status" value="1"/>
</dbReference>
<dbReference type="RefSeq" id="WP_053939668.1">
    <property type="nucleotide sequence ID" value="NZ_LAQT01000037.1"/>
</dbReference>
<feature type="transmembrane region" description="Helical" evidence="12">
    <location>
        <begin position="12"/>
        <end position="33"/>
    </location>
</feature>
<organism evidence="13 14">
    <name type="scientific">Amantichitinum ursilacus</name>
    <dbReference type="NCBI Taxonomy" id="857265"/>
    <lineage>
        <taxon>Bacteria</taxon>
        <taxon>Pseudomonadati</taxon>
        <taxon>Pseudomonadota</taxon>
        <taxon>Betaproteobacteria</taxon>
        <taxon>Neisseriales</taxon>
        <taxon>Chitinibacteraceae</taxon>
        <taxon>Amantichitinum</taxon>
    </lineage>
</organism>
<proteinExistence type="predicted"/>
<evidence type="ECO:0000256" key="3">
    <source>
        <dbReference type="ARBA" id="ARBA00022692"/>
    </source>
</evidence>
<evidence type="ECO:0000256" key="1">
    <source>
        <dbReference type="ARBA" id="ARBA00004141"/>
    </source>
</evidence>
<dbReference type="GO" id="GO:0006784">
    <property type="term" value="P:heme A biosynthetic process"/>
    <property type="evidence" value="ECO:0007669"/>
    <property type="project" value="InterPro"/>
</dbReference>
<dbReference type="OrthoDB" id="1447144at2"/>
<dbReference type="AlphaFoldDB" id="A0A0N1JRK0"/>
<evidence type="ECO:0000256" key="2">
    <source>
        <dbReference type="ARBA" id="ARBA00022475"/>
    </source>
</evidence>
<keyword evidence="4" id="KW-0479">Metal-binding</keyword>
<feature type="transmembrane region" description="Helical" evidence="12">
    <location>
        <begin position="82"/>
        <end position="102"/>
    </location>
</feature>
<evidence type="ECO:0000256" key="8">
    <source>
        <dbReference type="ARBA" id="ARBA00023133"/>
    </source>
</evidence>
<keyword evidence="10" id="KW-1015">Disulfide bond</keyword>
<keyword evidence="3 12" id="KW-0812">Transmembrane</keyword>
<feature type="transmembrane region" description="Helical" evidence="12">
    <location>
        <begin position="114"/>
        <end position="134"/>
    </location>
</feature>
<keyword evidence="8" id="KW-0350">Heme biosynthesis</keyword>
<keyword evidence="9 12" id="KW-0472">Membrane</keyword>
<keyword evidence="5 12" id="KW-1133">Transmembrane helix</keyword>
<dbReference type="GO" id="GO:0016491">
    <property type="term" value="F:oxidoreductase activity"/>
    <property type="evidence" value="ECO:0007669"/>
    <property type="project" value="UniProtKB-KW"/>
</dbReference>
<name>A0A0N1JRK0_9NEIS</name>
<feature type="transmembrane region" description="Helical" evidence="12">
    <location>
        <begin position="276"/>
        <end position="295"/>
    </location>
</feature>
<evidence type="ECO:0000256" key="9">
    <source>
        <dbReference type="ARBA" id="ARBA00023136"/>
    </source>
</evidence>
<dbReference type="GO" id="GO:0016020">
    <property type="term" value="C:membrane"/>
    <property type="evidence" value="ECO:0007669"/>
    <property type="project" value="UniProtKB-SubCell"/>
</dbReference>
<keyword evidence="14" id="KW-1185">Reference proteome</keyword>
<keyword evidence="7" id="KW-0408">Iron</keyword>
<feature type="transmembrane region" description="Helical" evidence="12">
    <location>
        <begin position="177"/>
        <end position="195"/>
    </location>
</feature>
<feature type="transmembrane region" description="Helical" evidence="12">
    <location>
        <begin position="146"/>
        <end position="165"/>
    </location>
</feature>
<gene>
    <name evidence="13" type="primary">ctaA</name>
    <name evidence="13" type="ORF">WG78_20480</name>
</gene>
<evidence type="ECO:0000313" key="13">
    <source>
        <dbReference type="EMBL" id="KPC49309.1"/>
    </source>
</evidence>
<evidence type="ECO:0000313" key="14">
    <source>
        <dbReference type="Proteomes" id="UP000037939"/>
    </source>
</evidence>
<dbReference type="InterPro" id="IPR050450">
    <property type="entry name" value="COX15/CtaA_HemeA_synthase"/>
</dbReference>
<dbReference type="PATRIC" id="fig|857265.3.peg.4193"/>
<keyword evidence="2" id="KW-1003">Cell membrane</keyword>
<evidence type="ECO:0000256" key="12">
    <source>
        <dbReference type="SAM" id="Phobius"/>
    </source>
</evidence>
<evidence type="ECO:0000256" key="4">
    <source>
        <dbReference type="ARBA" id="ARBA00022723"/>
    </source>
</evidence>
<keyword evidence="6" id="KW-0560">Oxidoreductase</keyword>
<dbReference type="EMBL" id="LAQT01000037">
    <property type="protein sequence ID" value="KPC49309.1"/>
    <property type="molecule type" value="Genomic_DNA"/>
</dbReference>
<evidence type="ECO:0000256" key="7">
    <source>
        <dbReference type="ARBA" id="ARBA00023004"/>
    </source>
</evidence>
<comment type="subcellular location">
    <subcellularLocation>
        <location evidence="1">Membrane</location>
        <topology evidence="1">Multi-pass membrane protein</topology>
    </subcellularLocation>
</comment>